<dbReference type="Proteomes" id="UP001222027">
    <property type="component" value="Unassembled WGS sequence"/>
</dbReference>
<accession>A0AAV8Q803</accession>
<gene>
    <name evidence="3" type="ORF">OPV22_027557</name>
</gene>
<keyword evidence="4" id="KW-1185">Reference proteome</keyword>
<keyword evidence="2" id="KW-0732">Signal</keyword>
<comment type="caution">
    <text evidence="3">The sequence shown here is derived from an EMBL/GenBank/DDBJ whole genome shotgun (WGS) entry which is preliminary data.</text>
</comment>
<evidence type="ECO:0000313" key="3">
    <source>
        <dbReference type="EMBL" id="KAJ8465005.1"/>
    </source>
</evidence>
<organism evidence="3 4">
    <name type="scientific">Ensete ventricosum</name>
    <name type="common">Abyssinian banana</name>
    <name type="synonym">Musa ensete</name>
    <dbReference type="NCBI Taxonomy" id="4639"/>
    <lineage>
        <taxon>Eukaryota</taxon>
        <taxon>Viridiplantae</taxon>
        <taxon>Streptophyta</taxon>
        <taxon>Embryophyta</taxon>
        <taxon>Tracheophyta</taxon>
        <taxon>Spermatophyta</taxon>
        <taxon>Magnoliopsida</taxon>
        <taxon>Liliopsida</taxon>
        <taxon>Zingiberales</taxon>
        <taxon>Musaceae</taxon>
        <taxon>Ensete</taxon>
    </lineage>
</organism>
<evidence type="ECO:0000256" key="1">
    <source>
        <dbReference type="SAM" id="MobiDB-lite"/>
    </source>
</evidence>
<feature type="region of interest" description="Disordered" evidence="1">
    <location>
        <begin position="179"/>
        <end position="209"/>
    </location>
</feature>
<feature type="signal peptide" evidence="2">
    <location>
        <begin position="1"/>
        <end position="29"/>
    </location>
</feature>
<evidence type="ECO:0000313" key="4">
    <source>
        <dbReference type="Proteomes" id="UP001222027"/>
    </source>
</evidence>
<feature type="chain" id="PRO_5043731593" evidence="2">
    <location>
        <begin position="30"/>
        <end position="209"/>
    </location>
</feature>
<dbReference type="EMBL" id="JAQQAF010000008">
    <property type="protein sequence ID" value="KAJ8465005.1"/>
    <property type="molecule type" value="Genomic_DNA"/>
</dbReference>
<reference evidence="3 4" key="1">
    <citation type="submission" date="2022-12" db="EMBL/GenBank/DDBJ databases">
        <title>Chromosome-scale assembly of the Ensete ventricosum genome.</title>
        <authorList>
            <person name="Dussert Y."/>
            <person name="Stocks J."/>
            <person name="Wendawek A."/>
            <person name="Woldeyes F."/>
            <person name="Nichols R.A."/>
            <person name="Borrell J.S."/>
        </authorList>
    </citation>
    <scope>NUCLEOTIDE SEQUENCE [LARGE SCALE GENOMIC DNA]</scope>
    <source>
        <strain evidence="4">cv. Maze</strain>
        <tissue evidence="3">Seeds</tissue>
    </source>
</reference>
<sequence>MAFSLRHPSSLLVFVALLGFLSLFRQCACSSRNFLNTSGAVLGTSPAEATCCYGPLLIHDRSRRVLRCTIRCLLSGFVHVERCVLRKRGDSSSRKIAPAVHALPAPSTLTSAGPAFWAMAKAGREDTLRAAGAIQGQYSWVGLVDSHAAVVGRHLEAEPGVAAAGAVLFAVNLRRPVGQDPRRLQRHPPPPPPPPDWKPGSTHNSNVNF</sequence>
<feature type="compositionally biased region" description="Pro residues" evidence="1">
    <location>
        <begin position="187"/>
        <end position="197"/>
    </location>
</feature>
<dbReference type="AlphaFoldDB" id="A0AAV8Q803"/>
<evidence type="ECO:0000256" key="2">
    <source>
        <dbReference type="SAM" id="SignalP"/>
    </source>
</evidence>
<protein>
    <submittedName>
        <fullName evidence="3">Uncharacterized protein</fullName>
    </submittedName>
</protein>
<proteinExistence type="predicted"/>
<name>A0AAV8Q803_ENSVE</name>